<sequence length="520" mass="57426">MAMGALSLVNKIHNVPDFSSVHDALQMARTESKTAVESTMQALDDIKKELKQAANTSQQTLEGIRTSHEVQNETKAAASESKDIGRTVLAMMREMKNADQHNRPSPIRTYASVTAGNGLAASIRNPLNQYKAPPAQVLREIVVNIRNPLTISSLRAMNPRSLKAHVDRAIEQSGNEHIENIKTVSTNQLKSGDLSIKTASAGDMEALRQFAEDWEHRLGNGATVRIPTYGVLVHGIRTNSMDVSRFEDIRDDILQENRPFIPNAGIKYIGWLTRTSAAKTASSVIIEFTRPQDANKIIDEGLIWQGEVFQCELYDRSCRLRQCFNCQGYGHIGTQCKATMRCGYCAQEHASRECPTKSDKSVSKKCANCRGGHEAWSKQCATRKDEMAKVKAAYATRPRYHLVPQGNATINQTNPSMSTQEKAVGNNAREGVPSLAPSCVQHNRQGRSRSPTKRGQKRAISGSNLASLDDVENEVTVSTGSRRPQRTIAPSRRALEALDTNSARLHGSYKAENMDVDNRE</sequence>
<name>A0A0B4GQQ3_METGA</name>
<feature type="compositionally biased region" description="Polar residues" evidence="1">
    <location>
        <begin position="406"/>
        <end position="421"/>
    </location>
</feature>
<feature type="compositionally biased region" description="Basic residues" evidence="1">
    <location>
        <begin position="444"/>
        <end position="457"/>
    </location>
</feature>
<dbReference type="EMBL" id="AZNH01000105">
    <property type="protein sequence ID" value="KID82052.1"/>
    <property type="molecule type" value="Genomic_DNA"/>
</dbReference>
<dbReference type="AlphaFoldDB" id="A0A0B4GQQ3"/>
<evidence type="ECO:0000256" key="1">
    <source>
        <dbReference type="SAM" id="MobiDB-lite"/>
    </source>
</evidence>
<protein>
    <submittedName>
        <fullName evidence="2">Gag-like protein</fullName>
    </submittedName>
</protein>
<feature type="region of interest" description="Disordered" evidence="1">
    <location>
        <begin position="406"/>
        <end position="485"/>
    </location>
</feature>
<dbReference type="OrthoDB" id="5429923at2759"/>
<dbReference type="Proteomes" id="UP000031192">
    <property type="component" value="Unassembled WGS sequence"/>
</dbReference>
<organism evidence="2 3">
    <name type="scientific">Metarhizium guizhouense (strain ARSEF 977)</name>
    <dbReference type="NCBI Taxonomy" id="1276136"/>
    <lineage>
        <taxon>Eukaryota</taxon>
        <taxon>Fungi</taxon>
        <taxon>Dikarya</taxon>
        <taxon>Ascomycota</taxon>
        <taxon>Pezizomycotina</taxon>
        <taxon>Sordariomycetes</taxon>
        <taxon>Hypocreomycetidae</taxon>
        <taxon>Hypocreales</taxon>
        <taxon>Clavicipitaceae</taxon>
        <taxon>Metarhizium</taxon>
    </lineage>
</organism>
<feature type="region of interest" description="Disordered" evidence="1">
    <location>
        <begin position="500"/>
        <end position="520"/>
    </location>
</feature>
<accession>A0A0B4GQQ3</accession>
<comment type="caution">
    <text evidence="2">The sequence shown here is derived from an EMBL/GenBank/DDBJ whole genome shotgun (WGS) entry which is preliminary data.</text>
</comment>
<dbReference type="HOGENOM" id="CLU_031560_5_0_1"/>
<gene>
    <name evidence="2" type="ORF">MGU_10622</name>
</gene>
<evidence type="ECO:0000313" key="2">
    <source>
        <dbReference type="EMBL" id="KID82052.1"/>
    </source>
</evidence>
<keyword evidence="3" id="KW-1185">Reference proteome</keyword>
<proteinExistence type="predicted"/>
<evidence type="ECO:0000313" key="3">
    <source>
        <dbReference type="Proteomes" id="UP000031192"/>
    </source>
</evidence>
<reference evidence="2 3" key="1">
    <citation type="journal article" date="2014" name="Proc. Natl. Acad. Sci. U.S.A.">
        <title>Trajectory and genomic determinants of fungal-pathogen speciation and host adaptation.</title>
        <authorList>
            <person name="Hu X."/>
            <person name="Xiao G."/>
            <person name="Zheng P."/>
            <person name="Shang Y."/>
            <person name="Su Y."/>
            <person name="Zhang X."/>
            <person name="Liu X."/>
            <person name="Zhan S."/>
            <person name="St Leger R.J."/>
            <person name="Wang C."/>
        </authorList>
    </citation>
    <scope>NUCLEOTIDE SEQUENCE [LARGE SCALE GENOMIC DNA]</scope>
    <source>
        <strain evidence="2 3">ARSEF 977</strain>
    </source>
</reference>